<evidence type="ECO:0000256" key="2">
    <source>
        <dbReference type="ARBA" id="ARBA00006027"/>
    </source>
</evidence>
<dbReference type="FunFam" id="2.160.20.10:FF:000001">
    <property type="entry name" value="Pectinesterase"/>
    <property type="match status" value="1"/>
</dbReference>
<dbReference type="Gene3D" id="2.160.20.10">
    <property type="entry name" value="Single-stranded right-handed beta-helix, Pectin lyase-like"/>
    <property type="match status" value="1"/>
</dbReference>
<dbReference type="PROSITE" id="PS00800">
    <property type="entry name" value="PECTINESTERASE_1"/>
    <property type="match status" value="1"/>
</dbReference>
<comment type="catalytic activity">
    <reaction evidence="6">
        <text>[(1-&gt;4)-alpha-D-galacturonosyl methyl ester](n) + n H2O = [(1-&gt;4)-alpha-D-galacturonosyl](n) + n methanol + n H(+)</text>
        <dbReference type="Rhea" id="RHEA:22380"/>
        <dbReference type="Rhea" id="RHEA-COMP:14570"/>
        <dbReference type="Rhea" id="RHEA-COMP:14573"/>
        <dbReference type="ChEBI" id="CHEBI:15377"/>
        <dbReference type="ChEBI" id="CHEBI:15378"/>
        <dbReference type="ChEBI" id="CHEBI:17790"/>
        <dbReference type="ChEBI" id="CHEBI:140522"/>
        <dbReference type="ChEBI" id="CHEBI:140523"/>
        <dbReference type="EC" id="3.1.1.11"/>
    </reaction>
</comment>
<dbReference type="InterPro" id="IPR006501">
    <property type="entry name" value="Pectinesterase_inhib_dom"/>
</dbReference>
<proteinExistence type="inferred from homology"/>
<feature type="compositionally biased region" description="Low complexity" evidence="7">
    <location>
        <begin position="41"/>
        <end position="50"/>
    </location>
</feature>
<comment type="function">
    <text evidence="6">Acts in the modification of cell walls via demethylesterification of cell wall pectin.</text>
</comment>
<dbReference type="InterPro" id="IPR011050">
    <property type="entry name" value="Pectin_lyase_fold/virulence"/>
</dbReference>
<dbReference type="EMBL" id="JBBWWQ010000003">
    <property type="protein sequence ID" value="KAK8951702.1"/>
    <property type="molecule type" value="Genomic_DNA"/>
</dbReference>
<keyword evidence="5 6" id="KW-0063">Aspartyl esterase</keyword>
<comment type="subcellular location">
    <subcellularLocation>
        <location evidence="6">Secreted</location>
        <location evidence="6">Cell wall</location>
    </subcellularLocation>
</comment>
<dbReference type="InterPro" id="IPR018040">
    <property type="entry name" value="Pectinesterase_Tyr_AS"/>
</dbReference>
<dbReference type="SMART" id="SM00856">
    <property type="entry name" value="PMEI"/>
    <property type="match status" value="1"/>
</dbReference>
<dbReference type="InterPro" id="IPR012334">
    <property type="entry name" value="Pectin_lyas_fold"/>
</dbReference>
<dbReference type="GO" id="GO:0004857">
    <property type="term" value="F:enzyme inhibitor activity"/>
    <property type="evidence" value="ECO:0007669"/>
    <property type="project" value="InterPro"/>
</dbReference>
<dbReference type="GO" id="GO:0030599">
    <property type="term" value="F:pectinesterase activity"/>
    <property type="evidence" value="ECO:0007669"/>
    <property type="project" value="UniProtKB-UniRule"/>
</dbReference>
<name>A0AAP0GCS4_9ASPA</name>
<keyword evidence="6" id="KW-0732">Signal</keyword>
<reference evidence="9 10" key="1">
    <citation type="journal article" date="2022" name="Nat. Plants">
        <title>Genomes of leafy and leafless Platanthera orchids illuminate the evolution of mycoheterotrophy.</title>
        <authorList>
            <person name="Li M.H."/>
            <person name="Liu K.W."/>
            <person name="Li Z."/>
            <person name="Lu H.C."/>
            <person name="Ye Q.L."/>
            <person name="Zhang D."/>
            <person name="Wang J.Y."/>
            <person name="Li Y.F."/>
            <person name="Zhong Z.M."/>
            <person name="Liu X."/>
            <person name="Yu X."/>
            <person name="Liu D.K."/>
            <person name="Tu X.D."/>
            <person name="Liu B."/>
            <person name="Hao Y."/>
            <person name="Liao X.Y."/>
            <person name="Jiang Y.T."/>
            <person name="Sun W.H."/>
            <person name="Chen J."/>
            <person name="Chen Y.Q."/>
            <person name="Ai Y."/>
            <person name="Zhai J.W."/>
            <person name="Wu S.S."/>
            <person name="Zhou Z."/>
            <person name="Hsiao Y.Y."/>
            <person name="Wu W.L."/>
            <person name="Chen Y.Y."/>
            <person name="Lin Y.F."/>
            <person name="Hsu J.L."/>
            <person name="Li C.Y."/>
            <person name="Wang Z.W."/>
            <person name="Zhao X."/>
            <person name="Zhong W.Y."/>
            <person name="Ma X.K."/>
            <person name="Ma L."/>
            <person name="Huang J."/>
            <person name="Chen G.Z."/>
            <person name="Huang M.Z."/>
            <person name="Huang L."/>
            <person name="Peng D.H."/>
            <person name="Luo Y.B."/>
            <person name="Zou S.Q."/>
            <person name="Chen S.P."/>
            <person name="Lan S."/>
            <person name="Tsai W.C."/>
            <person name="Van de Peer Y."/>
            <person name="Liu Z.J."/>
        </authorList>
    </citation>
    <scope>NUCLEOTIDE SEQUENCE [LARGE SCALE GENOMIC DNA]</scope>
    <source>
        <strain evidence="9">Lor287</strain>
    </source>
</reference>
<organism evidence="9 10">
    <name type="scientific">Platanthera zijinensis</name>
    <dbReference type="NCBI Taxonomy" id="2320716"/>
    <lineage>
        <taxon>Eukaryota</taxon>
        <taxon>Viridiplantae</taxon>
        <taxon>Streptophyta</taxon>
        <taxon>Embryophyta</taxon>
        <taxon>Tracheophyta</taxon>
        <taxon>Spermatophyta</taxon>
        <taxon>Magnoliopsida</taxon>
        <taxon>Liliopsida</taxon>
        <taxon>Asparagales</taxon>
        <taxon>Orchidaceae</taxon>
        <taxon>Orchidoideae</taxon>
        <taxon>Orchideae</taxon>
        <taxon>Orchidinae</taxon>
        <taxon>Platanthera</taxon>
    </lineage>
</organism>
<comment type="similarity">
    <text evidence="2">In the N-terminal section; belongs to the PMEI family.</text>
</comment>
<keyword evidence="10" id="KW-1185">Reference proteome</keyword>
<evidence type="ECO:0000259" key="8">
    <source>
        <dbReference type="SMART" id="SM00856"/>
    </source>
</evidence>
<keyword evidence="4 6" id="KW-0378">Hydrolase</keyword>
<comment type="caution">
    <text evidence="9">The sequence shown here is derived from an EMBL/GenBank/DDBJ whole genome shotgun (WGS) entry which is preliminary data.</text>
</comment>
<evidence type="ECO:0000313" key="9">
    <source>
        <dbReference type="EMBL" id="KAK8951702.1"/>
    </source>
</evidence>
<evidence type="ECO:0000256" key="3">
    <source>
        <dbReference type="ARBA" id="ARBA00007786"/>
    </source>
</evidence>
<dbReference type="CDD" id="cd15799">
    <property type="entry name" value="PMEI-like_4"/>
    <property type="match status" value="1"/>
</dbReference>
<protein>
    <recommendedName>
        <fullName evidence="6">Pectinesterase</fullName>
        <ecNumber evidence="6">3.1.1.11</ecNumber>
    </recommendedName>
</protein>
<gene>
    <name evidence="9" type="ORF">KSP39_PZI003688</name>
</gene>
<dbReference type="EC" id="3.1.1.11" evidence="6"/>
<dbReference type="AlphaFoldDB" id="A0AAP0GCS4"/>
<evidence type="ECO:0000256" key="1">
    <source>
        <dbReference type="ARBA" id="ARBA00005184"/>
    </source>
</evidence>
<dbReference type="InterPro" id="IPR000070">
    <property type="entry name" value="Pectinesterase_cat"/>
</dbReference>
<dbReference type="Pfam" id="PF01095">
    <property type="entry name" value="Pectinesterase"/>
    <property type="match status" value="1"/>
</dbReference>
<dbReference type="GO" id="GO:0045490">
    <property type="term" value="P:pectin catabolic process"/>
    <property type="evidence" value="ECO:0007669"/>
    <property type="project" value="UniProtKB-UniRule"/>
</dbReference>
<accession>A0AAP0GCS4</accession>
<evidence type="ECO:0000256" key="7">
    <source>
        <dbReference type="SAM" id="MobiDB-lite"/>
    </source>
</evidence>
<evidence type="ECO:0000256" key="5">
    <source>
        <dbReference type="ARBA" id="ARBA00023085"/>
    </source>
</evidence>
<keyword evidence="6" id="KW-0134">Cell wall</keyword>
<feature type="region of interest" description="Disordered" evidence="7">
    <location>
        <begin position="26"/>
        <end position="50"/>
    </location>
</feature>
<comment type="pathway">
    <text evidence="1 6">Glycan metabolism; pectin degradation; 2-dehydro-3-deoxy-D-gluconate from pectin: step 1/5.</text>
</comment>
<dbReference type="SUPFAM" id="SSF101148">
    <property type="entry name" value="Plant invertase/pectin methylesterase inhibitor"/>
    <property type="match status" value="1"/>
</dbReference>
<evidence type="ECO:0000256" key="6">
    <source>
        <dbReference type="RuleBase" id="RU000589"/>
    </source>
</evidence>
<keyword evidence="6" id="KW-0964">Secreted</keyword>
<comment type="similarity">
    <text evidence="3">In the C-terminal section; belongs to the pectinesterase family.</text>
</comment>
<feature type="domain" description="Pectinesterase inhibitor" evidence="8">
    <location>
        <begin position="20"/>
        <end position="172"/>
    </location>
</feature>
<dbReference type="SUPFAM" id="SSF51126">
    <property type="entry name" value="Pectin lyase-like"/>
    <property type="match status" value="1"/>
</dbReference>
<sequence>MASSTAAVFTLFLFLLPPALSLASPSPATSTTHLPPPVTKSAHSSPPAASSGLSTGVLSLLQSTLTEIQQVAGIVSTFPGGIIGGDLRLSSAISDCLDLLDFSSDELSWTISSSSGTSAAANPGTGDHGSDFRSWLSAALGNQDTCKESLSSTGSPLASLASAGLDSIAALLQSGLQQLPAGGKIGPRRRLLAGGFFPKWVKAAERRLLQATALTADVTVAKDGSGNYTTVTAAVDAAPVESARRFVIYVKRGIYVENVEIKKKKWNLMIVGDGVDQTVISGSRNYVDGWTTFRSATFAVAGKGFIARDITFENTAGAAKHQAVAFRSDSDLSVYYRCSFRGYQDTLYAHSLRQFYRECRISGTVDYLFGTAAAVFQNCQFLSRLPLPDQKNTITAQGRKYSDQNTGFVLQFCNISADTDLAASAGGTAVQTYLGRPWKEYSKTIILQSYIGSLIRPEGWLPWNGDFALSTLYYAEYMNFGPGSGLGGRVNWTGYHVITSSAQAAGFTVSQFLDGNLWLPSTGVKYTAGLTA</sequence>
<dbReference type="InterPro" id="IPR035513">
    <property type="entry name" value="Invertase/methylesterase_inhib"/>
</dbReference>
<dbReference type="GO" id="GO:0042545">
    <property type="term" value="P:cell wall modification"/>
    <property type="evidence" value="ECO:0007669"/>
    <property type="project" value="UniProtKB-UniRule"/>
</dbReference>
<evidence type="ECO:0000313" key="10">
    <source>
        <dbReference type="Proteomes" id="UP001418222"/>
    </source>
</evidence>
<dbReference type="Proteomes" id="UP001418222">
    <property type="component" value="Unassembled WGS sequence"/>
</dbReference>
<keyword evidence="6" id="KW-0961">Cell wall biogenesis/degradation</keyword>
<evidence type="ECO:0000256" key="4">
    <source>
        <dbReference type="ARBA" id="ARBA00022801"/>
    </source>
</evidence>
<dbReference type="PANTHER" id="PTHR31707">
    <property type="entry name" value="PECTINESTERASE"/>
    <property type="match status" value="1"/>
</dbReference>
<dbReference type="Pfam" id="PF04043">
    <property type="entry name" value="PMEI"/>
    <property type="match status" value="1"/>
</dbReference>
<feature type="signal peptide" evidence="6">
    <location>
        <begin position="1"/>
        <end position="23"/>
    </location>
</feature>
<dbReference type="Gene3D" id="1.20.140.40">
    <property type="entry name" value="Invertase/pectin methylesterase inhibitor family protein"/>
    <property type="match status" value="1"/>
</dbReference>
<feature type="chain" id="PRO_5042668323" description="Pectinesterase" evidence="6">
    <location>
        <begin position="24"/>
        <end position="532"/>
    </location>
</feature>